<gene>
    <name evidence="3" type="ORF">K469DRAFT_686929</name>
</gene>
<sequence length="270" mass="30272">MPNTTQQEFHGIRQSFERPPLSDAEKLEFLDGLPMLEELMIEEVDGNFMSDDDPAIPTGPQFSPDVLSPESITTFNEYASNAIHSHQISPEEYLSSSSPSSSLLTLFTGEYHSGQPNITTLGFPTRISGAPKRSVSLDDNRSQSNHQHAAGWSPSAFEQGIPQIEQVMQQPPQRVSTWPMTYPNPETPVQEPIQREAGSPSDDVYRCDYPDCDATFAKGNGTVNLVRHKRSVHGKRIPCDFCPKPFKRSDAKLKHMRKKHLDELLRSGRH</sequence>
<dbReference type="Gene3D" id="3.30.160.60">
    <property type="entry name" value="Classic Zinc Finger"/>
    <property type="match status" value="1"/>
</dbReference>
<evidence type="ECO:0000313" key="4">
    <source>
        <dbReference type="Proteomes" id="UP000800200"/>
    </source>
</evidence>
<feature type="domain" description="C2H2-type" evidence="2">
    <location>
        <begin position="239"/>
        <end position="260"/>
    </location>
</feature>
<proteinExistence type="predicted"/>
<dbReference type="AlphaFoldDB" id="A0A6A6E400"/>
<feature type="region of interest" description="Disordered" evidence="1">
    <location>
        <begin position="1"/>
        <end position="20"/>
    </location>
</feature>
<dbReference type="EMBL" id="ML994629">
    <property type="protein sequence ID" value="KAF2186534.1"/>
    <property type="molecule type" value="Genomic_DNA"/>
</dbReference>
<dbReference type="InterPro" id="IPR013087">
    <property type="entry name" value="Znf_C2H2_type"/>
</dbReference>
<dbReference type="Proteomes" id="UP000800200">
    <property type="component" value="Unassembled WGS sequence"/>
</dbReference>
<reference evidence="3" key="1">
    <citation type="journal article" date="2020" name="Stud. Mycol.">
        <title>101 Dothideomycetes genomes: a test case for predicting lifestyles and emergence of pathogens.</title>
        <authorList>
            <person name="Haridas S."/>
            <person name="Albert R."/>
            <person name="Binder M."/>
            <person name="Bloem J."/>
            <person name="Labutti K."/>
            <person name="Salamov A."/>
            <person name="Andreopoulos B."/>
            <person name="Baker S."/>
            <person name="Barry K."/>
            <person name="Bills G."/>
            <person name="Bluhm B."/>
            <person name="Cannon C."/>
            <person name="Castanera R."/>
            <person name="Culley D."/>
            <person name="Daum C."/>
            <person name="Ezra D."/>
            <person name="Gonzalez J."/>
            <person name="Henrissat B."/>
            <person name="Kuo A."/>
            <person name="Liang C."/>
            <person name="Lipzen A."/>
            <person name="Lutzoni F."/>
            <person name="Magnuson J."/>
            <person name="Mondo S."/>
            <person name="Nolan M."/>
            <person name="Ohm R."/>
            <person name="Pangilinan J."/>
            <person name="Park H.-J."/>
            <person name="Ramirez L."/>
            <person name="Alfaro M."/>
            <person name="Sun H."/>
            <person name="Tritt A."/>
            <person name="Yoshinaga Y."/>
            <person name="Zwiers L.-H."/>
            <person name="Turgeon B."/>
            <person name="Goodwin S."/>
            <person name="Spatafora J."/>
            <person name="Crous P."/>
            <person name="Grigoriev I."/>
        </authorList>
    </citation>
    <scope>NUCLEOTIDE SEQUENCE</scope>
    <source>
        <strain evidence="3">CBS 207.26</strain>
    </source>
</reference>
<keyword evidence="4" id="KW-1185">Reference proteome</keyword>
<dbReference type="OrthoDB" id="3691065at2759"/>
<evidence type="ECO:0000313" key="3">
    <source>
        <dbReference type="EMBL" id="KAF2186534.1"/>
    </source>
</evidence>
<dbReference type="PROSITE" id="PS00028">
    <property type="entry name" value="ZINC_FINGER_C2H2_1"/>
    <property type="match status" value="1"/>
</dbReference>
<organism evidence="3 4">
    <name type="scientific">Zopfia rhizophila CBS 207.26</name>
    <dbReference type="NCBI Taxonomy" id="1314779"/>
    <lineage>
        <taxon>Eukaryota</taxon>
        <taxon>Fungi</taxon>
        <taxon>Dikarya</taxon>
        <taxon>Ascomycota</taxon>
        <taxon>Pezizomycotina</taxon>
        <taxon>Dothideomycetes</taxon>
        <taxon>Dothideomycetes incertae sedis</taxon>
        <taxon>Zopfiaceae</taxon>
        <taxon>Zopfia</taxon>
    </lineage>
</organism>
<name>A0A6A6E400_9PEZI</name>
<accession>A0A6A6E400</accession>
<evidence type="ECO:0000259" key="2">
    <source>
        <dbReference type="PROSITE" id="PS00028"/>
    </source>
</evidence>
<protein>
    <recommendedName>
        <fullName evidence="2">C2H2-type domain-containing protein</fullName>
    </recommendedName>
</protein>
<feature type="region of interest" description="Disordered" evidence="1">
    <location>
        <begin position="119"/>
        <end position="155"/>
    </location>
</feature>
<dbReference type="SMART" id="SM00355">
    <property type="entry name" value="ZnF_C2H2"/>
    <property type="match status" value="2"/>
</dbReference>
<evidence type="ECO:0000256" key="1">
    <source>
        <dbReference type="SAM" id="MobiDB-lite"/>
    </source>
</evidence>